<protein>
    <submittedName>
        <fullName evidence="5">Helix-turn-helix domain-containing protein</fullName>
    </submittedName>
</protein>
<dbReference type="GO" id="GO:0043565">
    <property type="term" value="F:sequence-specific DNA binding"/>
    <property type="evidence" value="ECO:0007669"/>
    <property type="project" value="InterPro"/>
</dbReference>
<dbReference type="Pfam" id="PF12833">
    <property type="entry name" value="HTH_18"/>
    <property type="match status" value="1"/>
</dbReference>
<dbReference type="PROSITE" id="PS01124">
    <property type="entry name" value="HTH_ARAC_FAMILY_2"/>
    <property type="match status" value="1"/>
</dbReference>
<evidence type="ECO:0000256" key="2">
    <source>
        <dbReference type="ARBA" id="ARBA00023125"/>
    </source>
</evidence>
<name>A0A9X2EDK3_9NOCA</name>
<dbReference type="InterPro" id="IPR020449">
    <property type="entry name" value="Tscrpt_reg_AraC-type_HTH"/>
</dbReference>
<evidence type="ECO:0000313" key="5">
    <source>
        <dbReference type="EMBL" id="MCM6778459.1"/>
    </source>
</evidence>
<dbReference type="PANTHER" id="PTHR46796">
    <property type="entry name" value="HTH-TYPE TRANSCRIPTIONAL ACTIVATOR RHAS-RELATED"/>
    <property type="match status" value="1"/>
</dbReference>
<evidence type="ECO:0000259" key="4">
    <source>
        <dbReference type="PROSITE" id="PS01124"/>
    </source>
</evidence>
<dbReference type="GO" id="GO:0003700">
    <property type="term" value="F:DNA-binding transcription factor activity"/>
    <property type="evidence" value="ECO:0007669"/>
    <property type="project" value="InterPro"/>
</dbReference>
<dbReference type="SMART" id="SM00342">
    <property type="entry name" value="HTH_ARAC"/>
    <property type="match status" value="1"/>
</dbReference>
<dbReference type="PANTHER" id="PTHR46796:SF6">
    <property type="entry name" value="ARAC SUBFAMILY"/>
    <property type="match status" value="1"/>
</dbReference>
<evidence type="ECO:0000256" key="3">
    <source>
        <dbReference type="ARBA" id="ARBA00023163"/>
    </source>
</evidence>
<dbReference type="SUPFAM" id="SSF46689">
    <property type="entry name" value="Homeodomain-like"/>
    <property type="match status" value="1"/>
</dbReference>
<evidence type="ECO:0000256" key="1">
    <source>
        <dbReference type="ARBA" id="ARBA00023015"/>
    </source>
</evidence>
<comment type="caution">
    <text evidence="5">The sequence shown here is derived from an EMBL/GenBank/DDBJ whole genome shotgun (WGS) entry which is preliminary data.</text>
</comment>
<dbReference type="Gene3D" id="1.10.10.60">
    <property type="entry name" value="Homeodomain-like"/>
    <property type="match status" value="1"/>
</dbReference>
<feature type="domain" description="HTH araC/xylS-type" evidence="4">
    <location>
        <begin position="212"/>
        <end position="313"/>
    </location>
</feature>
<dbReference type="InterPro" id="IPR018062">
    <property type="entry name" value="HTH_AraC-typ_CS"/>
</dbReference>
<dbReference type="PROSITE" id="PS00041">
    <property type="entry name" value="HTH_ARAC_FAMILY_1"/>
    <property type="match status" value="1"/>
</dbReference>
<sequence length="351" mass="38870">MTLVLDTSTVEPGNRAELVAAAILQMTAPAHIVLTDTEQAVQGRIETWQLGPANLSRIRTGGYYVDRTPRQIRTTPSPSLMIVVSPRHTVRWAHTDSQHEILPGKLYLADLNTPFEASWNGGEVLTLQMPMEDLGVSMESIRDAVGSLSASPMQRLITGQLMFMTDVADALENETASWDVGEALLGLTRGLITSEAVRKGDGAALPADALLAQIRAYIRRHAADSDLTVARIARAHYISVRRLYQLCANANFSLQQAIIEERLHQARRALSDPRSRQEPIAVIASHYGFRDPSHFARRFRAAFGMTPREWRYAIHREGLHTADSSSSTLRPIPHVTAIHQRCGHDTGRHPT</sequence>
<dbReference type="InterPro" id="IPR018060">
    <property type="entry name" value="HTH_AraC"/>
</dbReference>
<dbReference type="AlphaFoldDB" id="A0A9X2EDK3"/>
<dbReference type="PRINTS" id="PR00032">
    <property type="entry name" value="HTHARAC"/>
</dbReference>
<proteinExistence type="predicted"/>
<dbReference type="InterPro" id="IPR050204">
    <property type="entry name" value="AraC_XylS_family_regulators"/>
</dbReference>
<keyword evidence="6" id="KW-1185">Reference proteome</keyword>
<keyword evidence="3" id="KW-0804">Transcription</keyword>
<accession>A0A9X2EDK3</accession>
<gene>
    <name evidence="5" type="ORF">NDR86_33715</name>
</gene>
<dbReference type="Proteomes" id="UP001139157">
    <property type="component" value="Unassembled WGS sequence"/>
</dbReference>
<dbReference type="EMBL" id="JAMRXG010000022">
    <property type="protein sequence ID" value="MCM6778459.1"/>
    <property type="molecule type" value="Genomic_DNA"/>
</dbReference>
<keyword evidence="2" id="KW-0238">DNA-binding</keyword>
<dbReference type="InterPro" id="IPR009057">
    <property type="entry name" value="Homeodomain-like_sf"/>
</dbReference>
<keyword evidence="1" id="KW-0805">Transcription regulation</keyword>
<evidence type="ECO:0000313" key="6">
    <source>
        <dbReference type="Proteomes" id="UP001139157"/>
    </source>
</evidence>
<organism evidence="5 6">
    <name type="scientific">Nocardia pulmonis</name>
    <dbReference type="NCBI Taxonomy" id="2951408"/>
    <lineage>
        <taxon>Bacteria</taxon>
        <taxon>Bacillati</taxon>
        <taxon>Actinomycetota</taxon>
        <taxon>Actinomycetes</taxon>
        <taxon>Mycobacteriales</taxon>
        <taxon>Nocardiaceae</taxon>
        <taxon>Nocardia</taxon>
    </lineage>
</organism>
<dbReference type="RefSeq" id="WP_251917970.1">
    <property type="nucleotide sequence ID" value="NZ_JAMRXG010000022.1"/>
</dbReference>
<reference evidence="5" key="1">
    <citation type="submission" date="2022-06" db="EMBL/GenBank/DDBJ databases">
        <title>Novel species in genus nocardia.</title>
        <authorList>
            <person name="Li F."/>
        </authorList>
    </citation>
    <scope>NUCLEOTIDE SEQUENCE</scope>
    <source>
        <strain evidence="5">CDC141</strain>
    </source>
</reference>